<keyword evidence="12" id="KW-1185">Reference proteome</keyword>
<dbReference type="RefSeq" id="WP_028481208.1">
    <property type="nucleotide sequence ID" value="NZ_LVVZ01000015.1"/>
</dbReference>
<evidence type="ECO:0000256" key="6">
    <source>
        <dbReference type="ARBA" id="ARBA00022989"/>
    </source>
</evidence>
<dbReference type="Proteomes" id="UP000185783">
    <property type="component" value="Unassembled WGS sequence"/>
</dbReference>
<dbReference type="OrthoDB" id="4250245at2"/>
<dbReference type="InterPro" id="IPR007387">
    <property type="entry name" value="TRAP_DctQ"/>
</dbReference>
<dbReference type="EMBL" id="LVVZ01000015">
    <property type="protein sequence ID" value="OKL43990.1"/>
    <property type="molecule type" value="Genomic_DNA"/>
</dbReference>
<feature type="transmembrane region" description="Helical" evidence="9">
    <location>
        <begin position="52"/>
        <end position="69"/>
    </location>
</feature>
<evidence type="ECO:0000256" key="8">
    <source>
        <dbReference type="ARBA" id="ARBA00038436"/>
    </source>
</evidence>
<keyword evidence="4 9" id="KW-0997">Cell inner membrane</keyword>
<comment type="similarity">
    <text evidence="8 9">Belongs to the TRAP transporter small permease family.</text>
</comment>
<name>A0A1U7JGX3_9HYPH</name>
<feature type="transmembrane region" description="Helical" evidence="9">
    <location>
        <begin position="21"/>
        <end position="40"/>
    </location>
</feature>
<evidence type="ECO:0000256" key="4">
    <source>
        <dbReference type="ARBA" id="ARBA00022519"/>
    </source>
</evidence>
<feature type="transmembrane region" description="Helical" evidence="9">
    <location>
        <begin position="134"/>
        <end position="156"/>
    </location>
</feature>
<proteinExistence type="inferred from homology"/>
<keyword evidence="3" id="KW-1003">Cell membrane</keyword>
<keyword evidence="2 9" id="KW-0813">Transport</keyword>
<keyword evidence="5 9" id="KW-0812">Transmembrane</keyword>
<keyword evidence="7 9" id="KW-0472">Membrane</keyword>
<dbReference type="InterPro" id="IPR055348">
    <property type="entry name" value="DctQ"/>
</dbReference>
<sequence>MRALMKLINSLNGGIGRTCAWLTLGIVLVQFIVVVMRYVFGLGSIWMQESITYMHGFMFMLAAAYTLSVDGHVRVDIFYRDAHPRKKAMVDLLGSIFLLLPMCITILYVSWDYVAASWAILEGSQETSGIQGRYLLKSAIIAFAVMMALQAVAIIMKSLLALNGDKAALKSFQTAGVE</sequence>
<dbReference type="PANTHER" id="PTHR35011:SF4">
    <property type="entry name" value="SLL1102 PROTEIN"/>
    <property type="match status" value="1"/>
</dbReference>
<feature type="domain" description="Tripartite ATP-independent periplasmic transporters DctQ component" evidence="10">
    <location>
        <begin position="26"/>
        <end position="157"/>
    </location>
</feature>
<dbReference type="PANTHER" id="PTHR35011">
    <property type="entry name" value="2,3-DIKETO-L-GULONATE TRAP TRANSPORTER SMALL PERMEASE PROTEIN YIAM"/>
    <property type="match status" value="1"/>
</dbReference>
<comment type="subcellular location">
    <subcellularLocation>
        <location evidence="1 9">Cell inner membrane</location>
        <topology evidence="1 9">Multi-pass membrane protein</topology>
    </subcellularLocation>
</comment>
<evidence type="ECO:0000256" key="2">
    <source>
        <dbReference type="ARBA" id="ARBA00022448"/>
    </source>
</evidence>
<protein>
    <recommendedName>
        <fullName evidence="9">TRAP transporter small permease protein</fullName>
    </recommendedName>
</protein>
<dbReference type="Pfam" id="PF04290">
    <property type="entry name" value="DctQ"/>
    <property type="match status" value="1"/>
</dbReference>
<organism evidence="11 12">
    <name type="scientific">Pseudovibrio exalbescens</name>
    <dbReference type="NCBI Taxonomy" id="197461"/>
    <lineage>
        <taxon>Bacteria</taxon>
        <taxon>Pseudomonadati</taxon>
        <taxon>Pseudomonadota</taxon>
        <taxon>Alphaproteobacteria</taxon>
        <taxon>Hyphomicrobiales</taxon>
        <taxon>Stappiaceae</taxon>
        <taxon>Pseudovibrio</taxon>
    </lineage>
</organism>
<comment type="subunit">
    <text evidence="9">The complex comprises the extracytoplasmic solute receptor protein and the two transmembrane proteins.</text>
</comment>
<evidence type="ECO:0000256" key="1">
    <source>
        <dbReference type="ARBA" id="ARBA00004429"/>
    </source>
</evidence>
<evidence type="ECO:0000256" key="9">
    <source>
        <dbReference type="RuleBase" id="RU369079"/>
    </source>
</evidence>
<dbReference type="GO" id="GO:0022857">
    <property type="term" value="F:transmembrane transporter activity"/>
    <property type="evidence" value="ECO:0007669"/>
    <property type="project" value="UniProtKB-UniRule"/>
</dbReference>
<gene>
    <name evidence="11" type="ORF">A3843_10390</name>
</gene>
<keyword evidence="6 9" id="KW-1133">Transmembrane helix</keyword>
<dbReference type="AlphaFoldDB" id="A0A1U7JGX3"/>
<evidence type="ECO:0000259" key="10">
    <source>
        <dbReference type="Pfam" id="PF04290"/>
    </source>
</evidence>
<evidence type="ECO:0000256" key="7">
    <source>
        <dbReference type="ARBA" id="ARBA00023136"/>
    </source>
</evidence>
<comment type="caution">
    <text evidence="11">The sequence shown here is derived from an EMBL/GenBank/DDBJ whole genome shotgun (WGS) entry which is preliminary data.</text>
</comment>
<dbReference type="STRING" id="197461.A3843_10390"/>
<reference evidence="11 12" key="1">
    <citation type="submission" date="2016-03" db="EMBL/GenBank/DDBJ databases">
        <title>Genome sequence of Nesiotobacter sp. nov., a moderately halophilic alphaproteobacterium isolated from the Yellow Sea, China.</title>
        <authorList>
            <person name="Zhang G."/>
            <person name="Zhang R."/>
        </authorList>
    </citation>
    <scope>NUCLEOTIDE SEQUENCE [LARGE SCALE GENOMIC DNA]</scope>
    <source>
        <strain evidence="11 12">WB1-6</strain>
    </source>
</reference>
<accession>A0A1U7JGX3</accession>
<comment type="function">
    <text evidence="9">Part of the tripartite ATP-independent periplasmic (TRAP) transport system.</text>
</comment>
<evidence type="ECO:0000256" key="5">
    <source>
        <dbReference type="ARBA" id="ARBA00022692"/>
    </source>
</evidence>
<feature type="transmembrane region" description="Helical" evidence="9">
    <location>
        <begin position="90"/>
        <end position="114"/>
    </location>
</feature>
<evidence type="ECO:0000313" key="11">
    <source>
        <dbReference type="EMBL" id="OKL43990.1"/>
    </source>
</evidence>
<dbReference type="GO" id="GO:0005886">
    <property type="term" value="C:plasma membrane"/>
    <property type="evidence" value="ECO:0007669"/>
    <property type="project" value="UniProtKB-SubCell"/>
</dbReference>
<evidence type="ECO:0000256" key="3">
    <source>
        <dbReference type="ARBA" id="ARBA00022475"/>
    </source>
</evidence>
<evidence type="ECO:0000313" key="12">
    <source>
        <dbReference type="Proteomes" id="UP000185783"/>
    </source>
</evidence>